<dbReference type="InterPro" id="IPR000488">
    <property type="entry name" value="Death_dom"/>
</dbReference>
<dbReference type="Ensembl" id="ENSDCDT00010047537.1">
    <property type="protein sequence ID" value="ENSDCDP00010037945.1"/>
    <property type="gene ID" value="ENSDCDG00010024600.1"/>
</dbReference>
<sequence length="701" mass="81491">MTQWLQLQQLDPKYLEQVDQLYDDTFPMAVRQYLSQWIESQDWEYTADVDNEALAKVRFHDLLNQLDDQYSRFSLEKDFLSQHNIRKIKRNLQDRFQDDPVSMAMIINRSLKEERQILLSAQNTEVERWGQLGRLLSEVCHLWLNILFSFSGCVKEVVGQMADVLNVAEQMQIELITLELPDWRKRQQMACIGGPPNVCLDQLQNWFTTVVECLLQVRQQLKKLLELEQKYTYEHDPITHSKISLEDRTLSLFKSFIANSMVVERQPCMPTHPQRPLVLKTGVQFTVKVRLLAKLQEFNHTVKVKVFFDNFRRFNVLGTNMKVMNMEESNNLAAEFRHLVKEMFKNLGPLIVTEELHTISFEAELCHAAMVFNIVATSLPVVVISNVSQLPSGWASILWYNMLNSETKNLSFFLNPPPVTWGQLSEVLSWQFSSVTKRGLNDEQLRMLGEKLVGQRAVNDPEAAIPWSKFCKGGSEKNFTFWLWIEGILDLIKRHLLSLWNDGCIMGFVSKEHGKALLNDKYPGTFLLRFSESNRDGAITFSWVEHTANEEPQVRSVEPYTKKELSAVSLPDIIRNYRVMAVENIPDNPLRYLYPDIPKDIAFKKYYSKPKDKPTHLNGLISCQERSIENGKESVEFICKLLIEVLDPEVFTAPPDLERAHWFPALATGQIKSPRLFLVYFSRFQKKESTLSWARNHKLKF</sequence>
<dbReference type="InterPro" id="IPR012345">
    <property type="entry name" value="STAT_TF_DNA-bd_N"/>
</dbReference>
<gene>
    <name evidence="21" type="primary">stat1a</name>
</gene>
<dbReference type="Gene3D" id="1.10.238.10">
    <property type="entry name" value="EF-hand"/>
    <property type="match status" value="1"/>
</dbReference>
<evidence type="ECO:0000256" key="1">
    <source>
        <dbReference type="ARBA" id="ARBA00004123"/>
    </source>
</evidence>
<evidence type="ECO:0000256" key="2">
    <source>
        <dbReference type="ARBA" id="ARBA00004496"/>
    </source>
</evidence>
<evidence type="ECO:0000256" key="7">
    <source>
        <dbReference type="ARBA" id="ARBA00022553"/>
    </source>
</evidence>
<evidence type="ECO:0000256" key="8">
    <source>
        <dbReference type="ARBA" id="ARBA00022765"/>
    </source>
</evidence>
<evidence type="ECO:0000259" key="20">
    <source>
        <dbReference type="PROSITE" id="PS50017"/>
    </source>
</evidence>
<evidence type="ECO:0000256" key="10">
    <source>
        <dbReference type="ARBA" id="ARBA00022999"/>
    </source>
</evidence>
<keyword evidence="5 18" id="KW-0963">Cytoplasm</keyword>
<dbReference type="Gene3D" id="3.30.505.10">
    <property type="entry name" value="SH2 domain"/>
    <property type="match status" value="1"/>
</dbReference>
<keyword evidence="8" id="KW-0013">ADP-ribosylation</keyword>
<dbReference type="Pfam" id="PF02865">
    <property type="entry name" value="STAT_int"/>
    <property type="match status" value="1"/>
</dbReference>
<evidence type="ECO:0000256" key="18">
    <source>
        <dbReference type="RuleBase" id="RU046415"/>
    </source>
</evidence>
<dbReference type="InterPro" id="IPR015988">
    <property type="entry name" value="STAT_TF_CC"/>
</dbReference>
<dbReference type="SUPFAM" id="SSF47655">
    <property type="entry name" value="STAT"/>
    <property type="match status" value="1"/>
</dbReference>
<dbReference type="InterPro" id="IPR001217">
    <property type="entry name" value="STAT"/>
</dbReference>
<evidence type="ECO:0000313" key="22">
    <source>
        <dbReference type="Proteomes" id="UP000694580"/>
    </source>
</evidence>
<dbReference type="GO" id="GO:0042981">
    <property type="term" value="P:regulation of apoptotic process"/>
    <property type="evidence" value="ECO:0007669"/>
    <property type="project" value="UniProtKB-ARBA"/>
</dbReference>
<comment type="similarity">
    <text evidence="3 18">Belongs to the transcription factor STAT family.</text>
</comment>
<evidence type="ECO:0000256" key="4">
    <source>
        <dbReference type="ARBA" id="ARBA00022481"/>
    </source>
</evidence>
<dbReference type="GeneTree" id="ENSGT01050000244905"/>
<proteinExistence type="inferred from homology"/>
<reference evidence="21 22" key="1">
    <citation type="submission" date="2020-06" db="EMBL/GenBank/DDBJ databases">
        <authorList>
            <consortium name="Wellcome Sanger Institute Data Sharing"/>
        </authorList>
    </citation>
    <scope>NUCLEOTIDE SEQUENCE [LARGE SCALE GENOMIC DNA]</scope>
</reference>
<organism evidence="21 22">
    <name type="scientific">Denticeps clupeoides</name>
    <name type="common">denticle herring</name>
    <dbReference type="NCBI Taxonomy" id="299321"/>
    <lineage>
        <taxon>Eukaryota</taxon>
        <taxon>Metazoa</taxon>
        <taxon>Chordata</taxon>
        <taxon>Craniata</taxon>
        <taxon>Vertebrata</taxon>
        <taxon>Euteleostomi</taxon>
        <taxon>Actinopterygii</taxon>
        <taxon>Neopterygii</taxon>
        <taxon>Teleostei</taxon>
        <taxon>Clupei</taxon>
        <taxon>Clupeiformes</taxon>
        <taxon>Denticipitoidei</taxon>
        <taxon>Denticipitidae</taxon>
        <taxon>Denticeps</taxon>
    </lineage>
</organism>
<dbReference type="GO" id="GO:0005654">
    <property type="term" value="C:nucleoplasm"/>
    <property type="evidence" value="ECO:0007669"/>
    <property type="project" value="UniProtKB-ARBA"/>
</dbReference>
<dbReference type="PROSITE" id="PS50017">
    <property type="entry name" value="DEATH_DOMAIN"/>
    <property type="match status" value="1"/>
</dbReference>
<dbReference type="AlphaFoldDB" id="A0AAY4CXE9"/>
<dbReference type="GO" id="GO:0000981">
    <property type="term" value="F:DNA-binding transcription factor activity, RNA polymerase II-specific"/>
    <property type="evidence" value="ECO:0007669"/>
    <property type="project" value="UniProtKB-ARBA"/>
</dbReference>
<dbReference type="Pfam" id="PF00017">
    <property type="entry name" value="SH2"/>
    <property type="match status" value="1"/>
</dbReference>
<dbReference type="GO" id="GO:0007259">
    <property type="term" value="P:cell surface receptor signaling pathway via JAK-STAT"/>
    <property type="evidence" value="ECO:0007669"/>
    <property type="project" value="UniProtKB-ARBA"/>
</dbReference>
<keyword evidence="15 18" id="KW-0804">Transcription</keyword>
<dbReference type="PANTHER" id="PTHR11801">
    <property type="entry name" value="SIGNAL TRANSDUCER AND ACTIVATOR OF TRANSCRIPTION"/>
    <property type="match status" value="1"/>
</dbReference>
<evidence type="ECO:0000313" key="21">
    <source>
        <dbReference type="Ensembl" id="ENSDCDP00010037945.1"/>
    </source>
</evidence>
<evidence type="ECO:0000256" key="14">
    <source>
        <dbReference type="ARBA" id="ARBA00023159"/>
    </source>
</evidence>
<evidence type="ECO:0000256" key="5">
    <source>
        <dbReference type="ARBA" id="ARBA00022490"/>
    </source>
</evidence>
<dbReference type="GO" id="GO:0003677">
    <property type="term" value="F:DNA binding"/>
    <property type="evidence" value="ECO:0007669"/>
    <property type="project" value="UniProtKB-KW"/>
</dbReference>
<dbReference type="SMART" id="SM00964">
    <property type="entry name" value="STAT_int"/>
    <property type="match status" value="1"/>
</dbReference>
<dbReference type="FunFam" id="1.10.532.10:FF:000001">
    <property type="entry name" value="Signal transducer and activator of transcription"/>
    <property type="match status" value="1"/>
</dbReference>
<accession>A0AAY4CXE9</accession>
<evidence type="ECO:0000256" key="11">
    <source>
        <dbReference type="ARBA" id="ARBA00023015"/>
    </source>
</evidence>
<dbReference type="GO" id="GO:0005737">
    <property type="term" value="C:cytoplasm"/>
    <property type="evidence" value="ECO:0007669"/>
    <property type="project" value="UniProtKB-SubCell"/>
</dbReference>
<dbReference type="SUPFAM" id="SSF48092">
    <property type="entry name" value="Transcription factor STAT-4 N-domain"/>
    <property type="match status" value="1"/>
</dbReference>
<dbReference type="Pfam" id="PF02864">
    <property type="entry name" value="STAT_bind"/>
    <property type="match status" value="1"/>
</dbReference>
<dbReference type="Gene3D" id="1.10.532.10">
    <property type="entry name" value="STAT transcription factor, N-terminal domain"/>
    <property type="match status" value="1"/>
</dbReference>
<feature type="domain" description="Death" evidence="20">
    <location>
        <begin position="1"/>
        <end position="70"/>
    </location>
</feature>
<keyword evidence="6" id="KW-1017">Isopeptide bond</keyword>
<comment type="subcellular location">
    <subcellularLocation>
        <location evidence="2 18">Cytoplasm</location>
    </subcellularLocation>
    <subcellularLocation>
        <location evidence="1 18">Nucleus</location>
    </subcellularLocation>
</comment>
<keyword evidence="10 17" id="KW-0727">SH2 domain</keyword>
<dbReference type="SUPFAM" id="SSF49417">
    <property type="entry name" value="p53-like transcription factors"/>
    <property type="match status" value="1"/>
</dbReference>
<evidence type="ECO:0000256" key="17">
    <source>
        <dbReference type="PROSITE-ProRule" id="PRU00191"/>
    </source>
</evidence>
<dbReference type="FunFam" id="2.60.40.630:FF:000001">
    <property type="entry name" value="Signal transducer and activator of transcription"/>
    <property type="match status" value="1"/>
</dbReference>
<keyword evidence="9" id="KW-0832">Ubl conjugation</keyword>
<keyword evidence="13 18" id="KW-0238">DNA-binding</keyword>
<keyword evidence="4" id="KW-0488">Methylation</keyword>
<dbReference type="InterPro" id="IPR048988">
    <property type="entry name" value="STAT_linker"/>
</dbReference>
<dbReference type="FunFam" id="3.30.505.10:FF:000003">
    <property type="entry name" value="Signal transducer and activator of transcription"/>
    <property type="match status" value="1"/>
</dbReference>
<dbReference type="InterPro" id="IPR036860">
    <property type="entry name" value="SH2_dom_sf"/>
</dbReference>
<keyword evidence="14 18" id="KW-0010">Activator</keyword>
<evidence type="ECO:0000256" key="3">
    <source>
        <dbReference type="ARBA" id="ARBA00005586"/>
    </source>
</evidence>
<evidence type="ECO:0000256" key="9">
    <source>
        <dbReference type="ARBA" id="ARBA00022843"/>
    </source>
</evidence>
<dbReference type="InterPro" id="IPR013801">
    <property type="entry name" value="STAT_TF_DNA-bd"/>
</dbReference>
<evidence type="ECO:0000256" key="13">
    <source>
        <dbReference type="ARBA" id="ARBA00023125"/>
    </source>
</evidence>
<reference evidence="21" key="2">
    <citation type="submission" date="2025-08" db="UniProtKB">
        <authorList>
            <consortium name="Ensembl"/>
        </authorList>
    </citation>
    <scope>IDENTIFICATION</scope>
</reference>
<keyword evidence="22" id="KW-1185">Reference proteome</keyword>
<dbReference type="Gene3D" id="2.60.40.630">
    <property type="entry name" value="STAT transcription factor, DNA-binding domain"/>
    <property type="match status" value="1"/>
</dbReference>
<dbReference type="GO" id="GO:0060333">
    <property type="term" value="P:type II interferon-mediated signaling pathway"/>
    <property type="evidence" value="ECO:0007669"/>
    <property type="project" value="UniProtKB-ARBA"/>
</dbReference>
<evidence type="ECO:0000256" key="16">
    <source>
        <dbReference type="ARBA" id="ARBA00023242"/>
    </source>
</evidence>
<reference evidence="21" key="3">
    <citation type="submission" date="2025-09" db="UniProtKB">
        <authorList>
            <consortium name="Ensembl"/>
        </authorList>
    </citation>
    <scope>IDENTIFICATION</scope>
</reference>
<keyword evidence="11 18" id="KW-0805">Transcription regulation</keyword>
<dbReference type="SUPFAM" id="SSF55550">
    <property type="entry name" value="SH2 domain"/>
    <property type="match status" value="1"/>
</dbReference>
<keyword evidence="12" id="KW-0175">Coiled coil</keyword>
<dbReference type="InterPro" id="IPR008967">
    <property type="entry name" value="p53-like_TF_DNA-bd_sf"/>
</dbReference>
<dbReference type="GO" id="GO:0060337">
    <property type="term" value="P:type I interferon-mediated signaling pathway"/>
    <property type="evidence" value="ECO:0007669"/>
    <property type="project" value="UniProtKB-ARBA"/>
</dbReference>
<dbReference type="Gene3D" id="3.30.70.1820">
    <property type="entry name" value="L1 transposable element, RRM domain"/>
    <property type="match status" value="1"/>
</dbReference>
<dbReference type="Proteomes" id="UP000694580">
    <property type="component" value="Chromosome 5"/>
</dbReference>
<keyword evidence="16 18" id="KW-0539">Nucleus</keyword>
<evidence type="ECO:0000256" key="12">
    <source>
        <dbReference type="ARBA" id="ARBA00023054"/>
    </source>
</evidence>
<protein>
    <recommendedName>
        <fullName evidence="18">Signal transducer and activator of transcription</fullName>
    </recommendedName>
</protein>
<dbReference type="Pfam" id="PF21354">
    <property type="entry name" value="STAT_linker"/>
    <property type="match status" value="1"/>
</dbReference>
<name>A0AAY4CXE9_9TELE</name>
<dbReference type="FunFam" id="1.10.238.10:FF:000012">
    <property type="entry name" value="Signal transducer and activator of transcription"/>
    <property type="match status" value="1"/>
</dbReference>
<dbReference type="InterPro" id="IPR000980">
    <property type="entry name" value="SH2"/>
</dbReference>
<evidence type="ECO:0000256" key="15">
    <source>
        <dbReference type="ARBA" id="ARBA00023163"/>
    </source>
</evidence>
<feature type="domain" description="SH2" evidence="19">
    <location>
        <begin position="500"/>
        <end position="596"/>
    </location>
</feature>
<evidence type="ECO:0000259" key="19">
    <source>
        <dbReference type="PROSITE" id="PS50001"/>
    </source>
</evidence>
<dbReference type="InterPro" id="IPR013799">
    <property type="entry name" value="STAT_TF_prot_interaction"/>
</dbReference>
<dbReference type="InterPro" id="IPR036535">
    <property type="entry name" value="STAT_N_sf"/>
</dbReference>
<dbReference type="GO" id="GO:0051093">
    <property type="term" value="P:negative regulation of developmental process"/>
    <property type="evidence" value="ECO:0007669"/>
    <property type="project" value="UniProtKB-ARBA"/>
</dbReference>
<keyword evidence="7 18" id="KW-0597">Phosphoprotein</keyword>
<dbReference type="GO" id="GO:0051607">
    <property type="term" value="P:defense response to virus"/>
    <property type="evidence" value="ECO:0007669"/>
    <property type="project" value="UniProtKB-ARBA"/>
</dbReference>
<evidence type="ECO:0000256" key="6">
    <source>
        <dbReference type="ARBA" id="ARBA00022499"/>
    </source>
</evidence>
<dbReference type="PROSITE" id="PS50001">
    <property type="entry name" value="SH2"/>
    <property type="match status" value="1"/>
</dbReference>